<evidence type="ECO:0000256" key="1">
    <source>
        <dbReference type="ARBA" id="ARBA00005466"/>
    </source>
</evidence>
<feature type="signal peptide" evidence="3">
    <location>
        <begin position="1"/>
        <end position="18"/>
    </location>
</feature>
<dbReference type="InterPro" id="IPR050432">
    <property type="entry name" value="FAD-linked_Oxidoreductases_BP"/>
</dbReference>
<dbReference type="InterPro" id="IPR016169">
    <property type="entry name" value="FAD-bd_PCMH_sub2"/>
</dbReference>
<evidence type="ECO:0000256" key="2">
    <source>
        <dbReference type="ARBA" id="ARBA00023002"/>
    </source>
</evidence>
<keyword evidence="2" id="KW-0560">Oxidoreductase</keyword>
<dbReference type="PROSITE" id="PS51387">
    <property type="entry name" value="FAD_PCMH"/>
    <property type="match status" value="1"/>
</dbReference>
<keyword evidence="3" id="KW-0732">Signal</keyword>
<dbReference type="InterPro" id="IPR012951">
    <property type="entry name" value="BBE"/>
</dbReference>
<dbReference type="InterPro" id="IPR006094">
    <property type="entry name" value="Oxid_FAD_bind_N"/>
</dbReference>
<accession>A0A1L9U089</accession>
<evidence type="ECO:0000259" key="4">
    <source>
        <dbReference type="PROSITE" id="PS51387"/>
    </source>
</evidence>
<reference evidence="6" key="1">
    <citation type="journal article" date="2017" name="Genome Biol.">
        <title>Comparative genomics reveals high biological diversity and specific adaptations in the industrially and medically important fungal genus Aspergillus.</title>
        <authorList>
            <person name="de Vries R.P."/>
            <person name="Riley R."/>
            <person name="Wiebenga A."/>
            <person name="Aguilar-Osorio G."/>
            <person name="Amillis S."/>
            <person name="Uchima C.A."/>
            <person name="Anderluh G."/>
            <person name="Asadollahi M."/>
            <person name="Askin M."/>
            <person name="Barry K."/>
            <person name="Battaglia E."/>
            <person name="Bayram O."/>
            <person name="Benocci T."/>
            <person name="Braus-Stromeyer S.A."/>
            <person name="Caldana C."/>
            <person name="Canovas D."/>
            <person name="Cerqueira G.C."/>
            <person name="Chen F."/>
            <person name="Chen W."/>
            <person name="Choi C."/>
            <person name="Clum A."/>
            <person name="Dos Santos R.A."/>
            <person name="Damasio A.R."/>
            <person name="Diallinas G."/>
            <person name="Emri T."/>
            <person name="Fekete E."/>
            <person name="Flipphi M."/>
            <person name="Freyberg S."/>
            <person name="Gallo A."/>
            <person name="Gournas C."/>
            <person name="Habgood R."/>
            <person name="Hainaut M."/>
            <person name="Harispe M.L."/>
            <person name="Henrissat B."/>
            <person name="Hilden K.S."/>
            <person name="Hope R."/>
            <person name="Hossain A."/>
            <person name="Karabika E."/>
            <person name="Karaffa L."/>
            <person name="Karanyi Z."/>
            <person name="Krasevec N."/>
            <person name="Kuo A."/>
            <person name="Kusch H."/>
            <person name="LaButti K."/>
            <person name="Lagendijk E.L."/>
            <person name="Lapidus A."/>
            <person name="Levasseur A."/>
            <person name="Lindquist E."/>
            <person name="Lipzen A."/>
            <person name="Logrieco A.F."/>
            <person name="MacCabe A."/>
            <person name="Maekelae M.R."/>
            <person name="Malavazi I."/>
            <person name="Melin P."/>
            <person name="Meyer V."/>
            <person name="Mielnichuk N."/>
            <person name="Miskei M."/>
            <person name="Molnar A.P."/>
            <person name="Mule G."/>
            <person name="Ngan C.Y."/>
            <person name="Orejas M."/>
            <person name="Orosz E."/>
            <person name="Ouedraogo J.P."/>
            <person name="Overkamp K.M."/>
            <person name="Park H.-S."/>
            <person name="Perrone G."/>
            <person name="Piumi F."/>
            <person name="Punt P.J."/>
            <person name="Ram A.F."/>
            <person name="Ramon A."/>
            <person name="Rauscher S."/>
            <person name="Record E."/>
            <person name="Riano-Pachon D.M."/>
            <person name="Robert V."/>
            <person name="Roehrig J."/>
            <person name="Ruller R."/>
            <person name="Salamov A."/>
            <person name="Salih N.S."/>
            <person name="Samson R.A."/>
            <person name="Sandor E."/>
            <person name="Sanguinetti M."/>
            <person name="Schuetze T."/>
            <person name="Sepcic K."/>
            <person name="Shelest E."/>
            <person name="Sherlock G."/>
            <person name="Sophianopoulou V."/>
            <person name="Squina F.M."/>
            <person name="Sun H."/>
            <person name="Susca A."/>
            <person name="Todd R.B."/>
            <person name="Tsang A."/>
            <person name="Unkles S.E."/>
            <person name="van de Wiele N."/>
            <person name="van Rossen-Uffink D."/>
            <person name="Oliveira J.V."/>
            <person name="Vesth T.C."/>
            <person name="Visser J."/>
            <person name="Yu J.-H."/>
            <person name="Zhou M."/>
            <person name="Andersen M.R."/>
            <person name="Archer D.B."/>
            <person name="Baker S.E."/>
            <person name="Benoit I."/>
            <person name="Brakhage A.A."/>
            <person name="Braus G.H."/>
            <person name="Fischer R."/>
            <person name="Frisvad J.C."/>
            <person name="Goldman G.H."/>
            <person name="Houbraken J."/>
            <person name="Oakley B."/>
            <person name="Pocsi I."/>
            <person name="Scazzocchio C."/>
            <person name="Seiboth B."/>
            <person name="vanKuyk P.A."/>
            <person name="Wortman J."/>
            <person name="Dyer P.S."/>
            <person name="Grigoriev I.V."/>
        </authorList>
    </citation>
    <scope>NUCLEOTIDE SEQUENCE [LARGE SCALE GENOMIC DNA]</scope>
    <source>
        <strain evidence="6">CBS 593.65</strain>
    </source>
</reference>
<dbReference type="PANTHER" id="PTHR13878:SF91">
    <property type="entry name" value="FAD BINDING DOMAIN PROTEIN (AFU_ORTHOLOGUE AFUA_6G12070)-RELATED"/>
    <property type="match status" value="1"/>
</dbReference>
<feature type="chain" id="PRO_5009887695" description="FAD-binding PCMH-type domain-containing protein" evidence="3">
    <location>
        <begin position="19"/>
        <end position="596"/>
    </location>
</feature>
<gene>
    <name evidence="5" type="ORF">ASPSYDRAFT_75526</name>
</gene>
<dbReference type="OrthoDB" id="9983560at2759"/>
<keyword evidence="6" id="KW-1185">Reference proteome</keyword>
<dbReference type="AlphaFoldDB" id="A0A1L9U089"/>
<dbReference type="Pfam" id="PF08031">
    <property type="entry name" value="BBE"/>
    <property type="match status" value="1"/>
</dbReference>
<name>A0A1L9U089_9EURO</name>
<dbReference type="GeneID" id="63766874"/>
<protein>
    <recommendedName>
        <fullName evidence="4">FAD-binding PCMH-type domain-containing protein</fullName>
    </recommendedName>
</protein>
<dbReference type="VEuPathDB" id="FungiDB:ASPSYDRAFT_75526"/>
<dbReference type="GO" id="GO:0071949">
    <property type="term" value="F:FAD binding"/>
    <property type="evidence" value="ECO:0007669"/>
    <property type="project" value="InterPro"/>
</dbReference>
<proteinExistence type="inferred from homology"/>
<feature type="domain" description="FAD-binding PCMH-type" evidence="4">
    <location>
        <begin position="110"/>
        <end position="296"/>
    </location>
</feature>
<dbReference type="RefSeq" id="XP_040708902.1">
    <property type="nucleotide sequence ID" value="XM_040850801.1"/>
</dbReference>
<organism evidence="5 6">
    <name type="scientific">Aspergillus sydowii CBS 593.65</name>
    <dbReference type="NCBI Taxonomy" id="1036612"/>
    <lineage>
        <taxon>Eukaryota</taxon>
        <taxon>Fungi</taxon>
        <taxon>Dikarya</taxon>
        <taxon>Ascomycota</taxon>
        <taxon>Pezizomycotina</taxon>
        <taxon>Eurotiomycetes</taxon>
        <taxon>Eurotiomycetidae</taxon>
        <taxon>Eurotiales</taxon>
        <taxon>Aspergillaceae</taxon>
        <taxon>Aspergillus</taxon>
        <taxon>Aspergillus subgen. Nidulantes</taxon>
    </lineage>
</organism>
<dbReference type="EMBL" id="KV878582">
    <property type="protein sequence ID" value="OJJ65096.1"/>
    <property type="molecule type" value="Genomic_DNA"/>
</dbReference>
<evidence type="ECO:0000256" key="3">
    <source>
        <dbReference type="SAM" id="SignalP"/>
    </source>
</evidence>
<dbReference type="Proteomes" id="UP000184356">
    <property type="component" value="Unassembled WGS sequence"/>
</dbReference>
<dbReference type="GO" id="GO:0016491">
    <property type="term" value="F:oxidoreductase activity"/>
    <property type="evidence" value="ECO:0007669"/>
    <property type="project" value="UniProtKB-KW"/>
</dbReference>
<dbReference type="InterPro" id="IPR036318">
    <property type="entry name" value="FAD-bd_PCMH-like_sf"/>
</dbReference>
<dbReference type="STRING" id="1036612.A0A1L9U089"/>
<comment type="similarity">
    <text evidence="1">Belongs to the oxygen-dependent FAD-linked oxidoreductase family.</text>
</comment>
<evidence type="ECO:0000313" key="5">
    <source>
        <dbReference type="EMBL" id="OJJ65096.1"/>
    </source>
</evidence>
<dbReference type="SUPFAM" id="SSF56176">
    <property type="entry name" value="FAD-binding/transporter-associated domain-like"/>
    <property type="match status" value="1"/>
</dbReference>
<evidence type="ECO:0000313" key="6">
    <source>
        <dbReference type="Proteomes" id="UP000184356"/>
    </source>
</evidence>
<dbReference type="PANTHER" id="PTHR13878">
    <property type="entry name" value="GULONOLACTONE OXIDASE"/>
    <property type="match status" value="1"/>
</dbReference>
<dbReference type="Gene3D" id="3.30.465.10">
    <property type="match status" value="2"/>
</dbReference>
<dbReference type="Pfam" id="PF01565">
    <property type="entry name" value="FAD_binding_4"/>
    <property type="match status" value="1"/>
</dbReference>
<sequence>MLLSRFLLLFAGAQSALATCKCTPTDTCWPSLSKWNSLNASVHGQLVLNTPIAKPCYPGPGQDKDLCQDISREWNNALFQEKYPVGYTYPLVDSCPPINASVPSYGVCDLGNSPVYTINATRAEDVAAGITFAKNNNVRLVIKNTGHDATRRSQGYGSLMIWIRNIRNGLHYQDYYTSSDGFCQSNWTDSAITVGGGYIWRDVYAFAAKHGRIVVGGDDRTVGSIGGYLQGGGHGPASHAFGLATDQVLEYQVVLASGEIITANACQNTDLFTALRGGGGGTFGVVVSATIKAYQTRSVLVHQAEIVPLESGDDGANSLLNVTAELLARFPTLLDAGFAGYVKLVQSGEQRVYQHFFVNLLESNTSAAVQQAKQMMQKQVVDDLLLPLNGTSMFAKSSFQFVPTFGEYTSGVGSKQDVAGPGLMMAFRFFDKKSLHDQQESLLDMFHTMFSQDVTGVLPLASMFDIGFIGGGKVLESVPHTSVNPAWRRTYGLARYIDIWPDNADLSEIQQINDGVTFKKLDAMKALTPGMGAYLNEADGDNPEWREDWFGGKYNWLKSVKDKYDPEGVFWCWRCVGSERWEEVKGGTVYGPLCKV</sequence>
<dbReference type="InterPro" id="IPR016166">
    <property type="entry name" value="FAD-bd_PCMH"/>
</dbReference>